<dbReference type="SUPFAM" id="SSF54001">
    <property type="entry name" value="Cysteine proteinases"/>
    <property type="match status" value="1"/>
</dbReference>
<dbReference type="Gene3D" id="3.10.620.30">
    <property type="match status" value="1"/>
</dbReference>
<evidence type="ECO:0000259" key="1">
    <source>
        <dbReference type="SMART" id="SM00460"/>
    </source>
</evidence>
<dbReference type="OrthoDB" id="6129702at2759"/>
<accession>A0A3N4IY54</accession>
<dbReference type="InterPro" id="IPR038765">
    <property type="entry name" value="Papain-like_cys_pep_sf"/>
</dbReference>
<protein>
    <recommendedName>
        <fullName evidence="1">Transglutaminase-like domain-containing protein</fullName>
    </recommendedName>
</protein>
<gene>
    <name evidence="2" type="ORF">BJ508DRAFT_317011</name>
</gene>
<dbReference type="Proteomes" id="UP000275078">
    <property type="component" value="Unassembled WGS sequence"/>
</dbReference>
<sequence>MAACLICRDFKRPDAHAARPEFDRMRATSISGLALSLTEPFSDTIDKARVIFTWLHHNVAYDADGFFARNIGPQGPENTMRTGLAVCDGYAQLYKALANAAGLKCEKVSGFGAGFGFTDKNLPSEYKSNHAWNAILFPEPHGWHLIDSCWGAGVLGHDQKYCKKFNPSQFISSPKDFGKRHFPGEARWQCILNPISYAQFASPKPGPKVYGGGQDWKVHSITPWVPALPAGRVRIELERSCAHLKAKKGGQAEYLICAWTSGTKRPLPFREVDQFGTIAVEIDVNSGDKVNVGPLTTINGKDAKGVTADEWISQMNRAGWGCNSYLVTYGHD</sequence>
<dbReference type="EMBL" id="ML119649">
    <property type="protein sequence ID" value="RPA86594.1"/>
    <property type="molecule type" value="Genomic_DNA"/>
</dbReference>
<dbReference type="PANTHER" id="PTHR46333">
    <property type="entry name" value="CYTOKINESIS PROTEIN 3"/>
    <property type="match status" value="1"/>
</dbReference>
<dbReference type="STRING" id="1160509.A0A3N4IY54"/>
<proteinExistence type="predicted"/>
<organism evidence="2 3">
    <name type="scientific">Ascobolus immersus RN42</name>
    <dbReference type="NCBI Taxonomy" id="1160509"/>
    <lineage>
        <taxon>Eukaryota</taxon>
        <taxon>Fungi</taxon>
        <taxon>Dikarya</taxon>
        <taxon>Ascomycota</taxon>
        <taxon>Pezizomycotina</taxon>
        <taxon>Pezizomycetes</taxon>
        <taxon>Pezizales</taxon>
        <taxon>Ascobolaceae</taxon>
        <taxon>Ascobolus</taxon>
    </lineage>
</organism>
<feature type="domain" description="Transglutaminase-like" evidence="1">
    <location>
        <begin position="79"/>
        <end position="150"/>
    </location>
</feature>
<dbReference type="Pfam" id="PF01841">
    <property type="entry name" value="Transglut_core"/>
    <property type="match status" value="1"/>
</dbReference>
<name>A0A3N4IY54_ASCIM</name>
<reference evidence="2 3" key="1">
    <citation type="journal article" date="2018" name="Nat. Ecol. Evol.">
        <title>Pezizomycetes genomes reveal the molecular basis of ectomycorrhizal truffle lifestyle.</title>
        <authorList>
            <person name="Murat C."/>
            <person name="Payen T."/>
            <person name="Noel B."/>
            <person name="Kuo A."/>
            <person name="Morin E."/>
            <person name="Chen J."/>
            <person name="Kohler A."/>
            <person name="Krizsan K."/>
            <person name="Balestrini R."/>
            <person name="Da Silva C."/>
            <person name="Montanini B."/>
            <person name="Hainaut M."/>
            <person name="Levati E."/>
            <person name="Barry K.W."/>
            <person name="Belfiori B."/>
            <person name="Cichocki N."/>
            <person name="Clum A."/>
            <person name="Dockter R.B."/>
            <person name="Fauchery L."/>
            <person name="Guy J."/>
            <person name="Iotti M."/>
            <person name="Le Tacon F."/>
            <person name="Lindquist E.A."/>
            <person name="Lipzen A."/>
            <person name="Malagnac F."/>
            <person name="Mello A."/>
            <person name="Molinier V."/>
            <person name="Miyauchi S."/>
            <person name="Poulain J."/>
            <person name="Riccioni C."/>
            <person name="Rubini A."/>
            <person name="Sitrit Y."/>
            <person name="Splivallo R."/>
            <person name="Traeger S."/>
            <person name="Wang M."/>
            <person name="Zifcakova L."/>
            <person name="Wipf D."/>
            <person name="Zambonelli A."/>
            <person name="Paolocci F."/>
            <person name="Nowrousian M."/>
            <person name="Ottonello S."/>
            <person name="Baldrian P."/>
            <person name="Spatafora J.W."/>
            <person name="Henrissat B."/>
            <person name="Nagy L.G."/>
            <person name="Aury J.M."/>
            <person name="Wincker P."/>
            <person name="Grigoriev I.V."/>
            <person name="Bonfante P."/>
            <person name="Martin F.M."/>
        </authorList>
    </citation>
    <scope>NUCLEOTIDE SEQUENCE [LARGE SCALE GENOMIC DNA]</scope>
    <source>
        <strain evidence="2 3">RN42</strain>
    </source>
</reference>
<evidence type="ECO:0000313" key="2">
    <source>
        <dbReference type="EMBL" id="RPA86594.1"/>
    </source>
</evidence>
<dbReference type="InterPro" id="IPR002931">
    <property type="entry name" value="Transglutaminase-like"/>
</dbReference>
<evidence type="ECO:0000313" key="3">
    <source>
        <dbReference type="Proteomes" id="UP000275078"/>
    </source>
</evidence>
<dbReference type="GO" id="GO:0005737">
    <property type="term" value="C:cytoplasm"/>
    <property type="evidence" value="ECO:0007669"/>
    <property type="project" value="TreeGrafter"/>
</dbReference>
<dbReference type="SMART" id="SM00460">
    <property type="entry name" value="TGc"/>
    <property type="match status" value="1"/>
</dbReference>
<dbReference type="InterPro" id="IPR052557">
    <property type="entry name" value="CAP/Cytokinesis_protein"/>
</dbReference>
<keyword evidence="3" id="KW-1185">Reference proteome</keyword>
<dbReference type="PANTHER" id="PTHR46333:SF5">
    <property type="entry name" value="TRANSGLUTAMINASE-LIKE DOMAIN-CONTAINING PROTEIN"/>
    <property type="match status" value="1"/>
</dbReference>
<dbReference type="AlphaFoldDB" id="A0A3N4IY54"/>